<feature type="transmembrane region" description="Helical" evidence="7">
    <location>
        <begin position="309"/>
        <end position="329"/>
    </location>
</feature>
<name>A0A117PY39_9ACTN</name>
<feature type="transmembrane region" description="Helical" evidence="7">
    <location>
        <begin position="208"/>
        <end position="229"/>
    </location>
</feature>
<dbReference type="PANTHER" id="PTHR42718:SF9">
    <property type="entry name" value="MAJOR FACILITATOR SUPERFAMILY MULTIDRUG TRANSPORTER MFSC"/>
    <property type="match status" value="1"/>
</dbReference>
<evidence type="ECO:0000259" key="8">
    <source>
        <dbReference type="PROSITE" id="PS50850"/>
    </source>
</evidence>
<evidence type="ECO:0000256" key="7">
    <source>
        <dbReference type="SAM" id="Phobius"/>
    </source>
</evidence>
<sequence>MTPSSRSATDGFRFDGRAWTKLLVLCTAVLFEGMSLSSINVQLAGIQRSLDLRPDQLQLVASSFLTMYAALLLAGGKCADQWGHRRMFLTGVGIFGMGSLGAALSQEAVLLITARAVQGVGAAITAPAAVALIVRGFPEGAARNRALGVFSAMGAAGFSLGVVIGGLLTQGVGWRGAFLLYVPLGLAVLATSVRVLKRETDTRTPQSRMPWLPALLITGGLIAVVYAVGRVGTGSLAEVALSAAVGTGGVITFLIVQAKAPVPLLPLSLITNRRMAAACLALAGAFAAITGALFLVATKLQEHQGYSALTAGLAFLPQGLAVGLLSTPAARMANRRPASRLLLVGLAVITAGQLLYTTVEHGSYATHLLPAALLVGTGIAVAYPAAVMLASAAASLDDQGTASGFLVTCQQAGGAIGVAAVTGIQSIAPGTFWTGPYSLWGCFTFAAASLLGCLLLLLPGKGHKNNAMTGTQHTAIPAEQTH</sequence>
<evidence type="ECO:0000256" key="2">
    <source>
        <dbReference type="ARBA" id="ARBA00022448"/>
    </source>
</evidence>
<evidence type="ECO:0000313" key="10">
    <source>
        <dbReference type="Proteomes" id="UP000053127"/>
    </source>
</evidence>
<keyword evidence="10" id="KW-1185">Reference proteome</keyword>
<keyword evidence="5 7" id="KW-0472">Membrane</keyword>
<keyword evidence="3 7" id="KW-0812">Transmembrane</keyword>
<accession>A0A117PY39</accession>
<dbReference type="Pfam" id="PF07690">
    <property type="entry name" value="MFS_1"/>
    <property type="match status" value="1"/>
</dbReference>
<dbReference type="InterPro" id="IPR020846">
    <property type="entry name" value="MFS_dom"/>
</dbReference>
<dbReference type="PROSITE" id="PS50850">
    <property type="entry name" value="MFS"/>
    <property type="match status" value="1"/>
</dbReference>
<dbReference type="RefSeq" id="WP_067136298.1">
    <property type="nucleotide sequence ID" value="NZ_KQ948236.1"/>
</dbReference>
<comment type="subcellular location">
    <subcellularLocation>
        <location evidence="1">Cell membrane</location>
        <topology evidence="1">Multi-pass membrane protein</topology>
    </subcellularLocation>
</comment>
<dbReference type="STRING" id="67386.AQI95_41390"/>
<keyword evidence="6" id="KW-0046">Antibiotic resistance</keyword>
<dbReference type="GO" id="GO:0046677">
    <property type="term" value="P:response to antibiotic"/>
    <property type="evidence" value="ECO:0007669"/>
    <property type="project" value="UniProtKB-KW"/>
</dbReference>
<comment type="caution">
    <text evidence="9">The sequence shown here is derived from an EMBL/GenBank/DDBJ whole genome shotgun (WGS) entry which is preliminary data.</text>
</comment>
<feature type="transmembrane region" description="Helical" evidence="7">
    <location>
        <begin position="437"/>
        <end position="458"/>
    </location>
</feature>
<feature type="transmembrane region" description="Helical" evidence="7">
    <location>
        <begin position="146"/>
        <end position="168"/>
    </location>
</feature>
<feature type="transmembrane region" description="Helical" evidence="7">
    <location>
        <begin position="371"/>
        <end position="393"/>
    </location>
</feature>
<feature type="transmembrane region" description="Helical" evidence="7">
    <location>
        <begin position="341"/>
        <end position="359"/>
    </location>
</feature>
<feature type="transmembrane region" description="Helical" evidence="7">
    <location>
        <begin position="116"/>
        <end position="134"/>
    </location>
</feature>
<keyword evidence="2" id="KW-0813">Transport</keyword>
<dbReference type="Gene3D" id="1.20.1250.20">
    <property type="entry name" value="MFS general substrate transporter like domains"/>
    <property type="match status" value="1"/>
</dbReference>
<dbReference type="SUPFAM" id="SSF103473">
    <property type="entry name" value="MFS general substrate transporter"/>
    <property type="match status" value="1"/>
</dbReference>
<feature type="transmembrane region" description="Helical" evidence="7">
    <location>
        <begin position="57"/>
        <end position="75"/>
    </location>
</feature>
<feature type="transmembrane region" description="Helical" evidence="7">
    <location>
        <begin position="235"/>
        <end position="256"/>
    </location>
</feature>
<evidence type="ECO:0000256" key="3">
    <source>
        <dbReference type="ARBA" id="ARBA00022692"/>
    </source>
</evidence>
<feature type="transmembrane region" description="Helical" evidence="7">
    <location>
        <begin position="22"/>
        <end position="45"/>
    </location>
</feature>
<feature type="domain" description="Major facilitator superfamily (MFS) profile" evidence="8">
    <location>
        <begin position="21"/>
        <end position="464"/>
    </location>
</feature>
<evidence type="ECO:0000256" key="5">
    <source>
        <dbReference type="ARBA" id="ARBA00023136"/>
    </source>
</evidence>
<organism evidence="9 10">
    <name type="scientific">Streptomyces yokosukanensis</name>
    <dbReference type="NCBI Taxonomy" id="67386"/>
    <lineage>
        <taxon>Bacteria</taxon>
        <taxon>Bacillati</taxon>
        <taxon>Actinomycetota</taxon>
        <taxon>Actinomycetes</taxon>
        <taxon>Kitasatosporales</taxon>
        <taxon>Streptomycetaceae</taxon>
        <taxon>Streptomyces</taxon>
    </lineage>
</organism>
<dbReference type="GO" id="GO:0005886">
    <property type="term" value="C:plasma membrane"/>
    <property type="evidence" value="ECO:0007669"/>
    <property type="project" value="UniProtKB-SubCell"/>
</dbReference>
<evidence type="ECO:0000256" key="1">
    <source>
        <dbReference type="ARBA" id="ARBA00004651"/>
    </source>
</evidence>
<reference evidence="9 10" key="1">
    <citation type="submission" date="2015-10" db="EMBL/GenBank/DDBJ databases">
        <title>Draft genome sequence of Streptomyces yokosukanensis DSM 40224, type strain for the species Streptomyces yokosukanensis.</title>
        <authorList>
            <person name="Ruckert C."/>
            <person name="Winkler A."/>
            <person name="Kalinowski J."/>
            <person name="Kampfer P."/>
            <person name="Glaeser S."/>
        </authorList>
    </citation>
    <scope>NUCLEOTIDE SEQUENCE [LARGE SCALE GENOMIC DNA]</scope>
    <source>
        <strain evidence="9 10">DSM 40224</strain>
    </source>
</reference>
<evidence type="ECO:0000256" key="4">
    <source>
        <dbReference type="ARBA" id="ARBA00022989"/>
    </source>
</evidence>
<dbReference type="InterPro" id="IPR036259">
    <property type="entry name" value="MFS_trans_sf"/>
</dbReference>
<dbReference type="AlphaFoldDB" id="A0A117PY39"/>
<feature type="transmembrane region" description="Helical" evidence="7">
    <location>
        <begin position="405"/>
        <end position="425"/>
    </location>
</feature>
<dbReference type="InterPro" id="IPR011701">
    <property type="entry name" value="MFS"/>
</dbReference>
<evidence type="ECO:0000256" key="6">
    <source>
        <dbReference type="ARBA" id="ARBA00023251"/>
    </source>
</evidence>
<evidence type="ECO:0000313" key="9">
    <source>
        <dbReference type="EMBL" id="KUM98047.1"/>
    </source>
</evidence>
<keyword evidence="4 7" id="KW-1133">Transmembrane helix</keyword>
<protein>
    <recommendedName>
        <fullName evidence="8">Major facilitator superfamily (MFS) profile domain-containing protein</fullName>
    </recommendedName>
</protein>
<dbReference type="Gene3D" id="1.20.1720.10">
    <property type="entry name" value="Multidrug resistance protein D"/>
    <property type="match status" value="1"/>
</dbReference>
<dbReference type="PANTHER" id="PTHR42718">
    <property type="entry name" value="MAJOR FACILITATOR SUPERFAMILY MULTIDRUG TRANSPORTER MFSC"/>
    <property type="match status" value="1"/>
</dbReference>
<gene>
    <name evidence="9" type="ORF">AQI95_41390</name>
</gene>
<dbReference type="EMBL" id="LMWN01000079">
    <property type="protein sequence ID" value="KUM98047.1"/>
    <property type="molecule type" value="Genomic_DNA"/>
</dbReference>
<dbReference type="Proteomes" id="UP000053127">
    <property type="component" value="Unassembled WGS sequence"/>
</dbReference>
<dbReference type="PRINTS" id="PR01036">
    <property type="entry name" value="TCRTETB"/>
</dbReference>
<feature type="transmembrane region" description="Helical" evidence="7">
    <location>
        <begin position="174"/>
        <end position="196"/>
    </location>
</feature>
<feature type="transmembrane region" description="Helical" evidence="7">
    <location>
        <begin position="277"/>
        <end position="297"/>
    </location>
</feature>
<proteinExistence type="predicted"/>
<dbReference type="GO" id="GO:0022857">
    <property type="term" value="F:transmembrane transporter activity"/>
    <property type="evidence" value="ECO:0007669"/>
    <property type="project" value="InterPro"/>
</dbReference>
<feature type="transmembrane region" description="Helical" evidence="7">
    <location>
        <begin position="87"/>
        <end position="104"/>
    </location>
</feature>
<dbReference type="CDD" id="cd17321">
    <property type="entry name" value="MFS_MMR_MDR_like"/>
    <property type="match status" value="1"/>
</dbReference>
<dbReference type="OrthoDB" id="7375466at2"/>